<organism evidence="3 4">
    <name type="scientific">Terrimicrobium sacchariphilum</name>
    <dbReference type="NCBI Taxonomy" id="690879"/>
    <lineage>
        <taxon>Bacteria</taxon>
        <taxon>Pseudomonadati</taxon>
        <taxon>Verrucomicrobiota</taxon>
        <taxon>Terrimicrobiia</taxon>
        <taxon>Terrimicrobiales</taxon>
        <taxon>Terrimicrobiaceae</taxon>
        <taxon>Terrimicrobium</taxon>
    </lineage>
</organism>
<dbReference type="Gene3D" id="2.160.20.10">
    <property type="entry name" value="Single-stranded right-handed beta-helix, Pectin lyase-like"/>
    <property type="match status" value="1"/>
</dbReference>
<dbReference type="AlphaFoldDB" id="A0A146G4C8"/>
<name>A0A146G4C8_TERSA</name>
<evidence type="ECO:0000313" key="3">
    <source>
        <dbReference type="EMBL" id="GAT32303.1"/>
    </source>
</evidence>
<keyword evidence="1" id="KW-0732">Signal</keyword>
<gene>
    <name evidence="3" type="ORF">TSACC_2701</name>
</gene>
<reference evidence="4" key="1">
    <citation type="journal article" date="2017" name="Genome Announc.">
        <title>Draft Genome Sequence of Terrimicrobium sacchariphilum NM-5T, a Facultative Anaerobic Soil Bacterium of the Class Spartobacteria.</title>
        <authorList>
            <person name="Qiu Y.L."/>
            <person name="Tourlousse D.M."/>
            <person name="Matsuura N."/>
            <person name="Ohashi A."/>
            <person name="Sekiguchi Y."/>
        </authorList>
    </citation>
    <scope>NUCLEOTIDE SEQUENCE [LARGE SCALE GENOMIC DNA]</scope>
    <source>
        <strain evidence="4">NM-5</strain>
    </source>
</reference>
<evidence type="ECO:0000313" key="4">
    <source>
        <dbReference type="Proteomes" id="UP000076023"/>
    </source>
</evidence>
<dbReference type="SUPFAM" id="SSF51126">
    <property type="entry name" value="Pectin lyase-like"/>
    <property type="match status" value="2"/>
</dbReference>
<sequence>MSNLSPYSHLMRHPIRHLRLFTASAALLVSCLGVSAQTPPPAAQPGETPAPPLLSPDHPENLQAAIRYAIKYKASELVIPPGVYRLPPLPTGGGPDAWHIVVENASDLAIKAEGVTLVFTDRFRSGITFQKCTNVSFSGATLRKEAVTFTQGRVEAFSADGSQIDVRIAAGYPTDLLDPKAFEHAWLLFFDPATRIWKTELRAATTKDAQEIEPGLFRIKTENIASSPVKINIGDLVAMRGAVYTDLRAFECGGMKFTDIAVRGGSGFCFQDSGGEGNNLYERCSISYRDMPEGAKDAPLLAANADGLHSADARIGPKVIDCRFEGLNDDAIAIHGTYAMVLEANENRIIAYRVPMTRSKMIGRPGDKLHFYDENLALAGEAIITGVKALTDYQNTYDPGNRYSAFRPRKNAGYIELTLDRPIPAKRQWLLANQNDCGGDFIVRNAQIRDTSARGVYAQAPGGLIEGCTIQNTGRAAVEFNTETGIWSQADYSSNVIVRNNTFRSVSTNRRPGLLRHAGAVTILAFNGRTYIPRPGGHRNITIENNRFEDIDGLNILVCSAQDITIRGNQFINPMRNEKTFGAEKGVDPTALIWINESSDVKIADNVVTNPGPFLKKLVGLSATGSGSGVETGVVIAGDPAKAP</sequence>
<feature type="domain" description="Right handed beta helix" evidence="2">
    <location>
        <begin position="439"/>
        <end position="629"/>
    </location>
</feature>
<accession>A0A146G4C8</accession>
<keyword evidence="4" id="KW-1185">Reference proteome</keyword>
<dbReference type="InterPro" id="IPR039448">
    <property type="entry name" value="Beta_helix"/>
</dbReference>
<evidence type="ECO:0000256" key="1">
    <source>
        <dbReference type="SAM" id="SignalP"/>
    </source>
</evidence>
<feature type="signal peptide" evidence="1">
    <location>
        <begin position="1"/>
        <end position="36"/>
    </location>
</feature>
<feature type="chain" id="PRO_5007524494" evidence="1">
    <location>
        <begin position="37"/>
        <end position="644"/>
    </location>
</feature>
<dbReference type="STRING" id="690879.TSACC_2701"/>
<comment type="caution">
    <text evidence="3">The sequence shown here is derived from an EMBL/GenBank/DDBJ whole genome shotgun (WGS) entry which is preliminary data.</text>
</comment>
<protein>
    <submittedName>
        <fullName evidence="3">Right handed beta helix region</fullName>
    </submittedName>
</protein>
<dbReference type="EMBL" id="BDCO01000002">
    <property type="protein sequence ID" value="GAT32303.1"/>
    <property type="molecule type" value="Genomic_DNA"/>
</dbReference>
<dbReference type="InterPro" id="IPR012334">
    <property type="entry name" value="Pectin_lyas_fold"/>
</dbReference>
<dbReference type="SMART" id="SM00710">
    <property type="entry name" value="PbH1"/>
    <property type="match status" value="7"/>
</dbReference>
<evidence type="ECO:0000259" key="2">
    <source>
        <dbReference type="Pfam" id="PF13229"/>
    </source>
</evidence>
<proteinExistence type="predicted"/>
<dbReference type="InterPro" id="IPR006626">
    <property type="entry name" value="PbH1"/>
</dbReference>
<dbReference type="RefSeq" id="WP_084400178.1">
    <property type="nucleotide sequence ID" value="NZ_BDCO01000002.1"/>
</dbReference>
<dbReference type="Pfam" id="PF13229">
    <property type="entry name" value="Beta_helix"/>
    <property type="match status" value="1"/>
</dbReference>
<dbReference type="InParanoid" id="A0A146G4C8"/>
<dbReference type="OrthoDB" id="175424at2"/>
<dbReference type="InterPro" id="IPR011050">
    <property type="entry name" value="Pectin_lyase_fold/virulence"/>
</dbReference>
<dbReference type="Proteomes" id="UP000076023">
    <property type="component" value="Unassembled WGS sequence"/>
</dbReference>